<accession>A0A8S4QJW3</accession>
<dbReference type="GO" id="GO:0071897">
    <property type="term" value="P:DNA biosynthetic process"/>
    <property type="evidence" value="ECO:0007669"/>
    <property type="project" value="UniProtKB-ARBA"/>
</dbReference>
<dbReference type="Proteomes" id="UP000838756">
    <property type="component" value="Unassembled WGS sequence"/>
</dbReference>
<feature type="non-terminal residue" evidence="1">
    <location>
        <position position="382"/>
    </location>
</feature>
<keyword evidence="2" id="KW-1185">Reference proteome</keyword>
<name>A0A8S4QJW3_9NEOP</name>
<proteinExistence type="predicted"/>
<dbReference type="OrthoDB" id="415822at2759"/>
<dbReference type="PANTHER" id="PTHR19446">
    <property type="entry name" value="REVERSE TRANSCRIPTASES"/>
    <property type="match status" value="1"/>
</dbReference>
<evidence type="ECO:0000313" key="2">
    <source>
        <dbReference type="Proteomes" id="UP000838756"/>
    </source>
</evidence>
<dbReference type="SUPFAM" id="SSF56672">
    <property type="entry name" value="DNA/RNA polymerases"/>
    <property type="match status" value="1"/>
</dbReference>
<dbReference type="EMBL" id="CAKXAJ010012065">
    <property type="protein sequence ID" value="CAH2215577.1"/>
    <property type="molecule type" value="Genomic_DNA"/>
</dbReference>
<gene>
    <name evidence="1" type="primary">jg26658</name>
    <name evidence="1" type="ORF">PAEG_LOCUS3708</name>
</gene>
<organism evidence="1 2">
    <name type="scientific">Pararge aegeria aegeria</name>
    <dbReference type="NCBI Taxonomy" id="348720"/>
    <lineage>
        <taxon>Eukaryota</taxon>
        <taxon>Metazoa</taxon>
        <taxon>Ecdysozoa</taxon>
        <taxon>Arthropoda</taxon>
        <taxon>Hexapoda</taxon>
        <taxon>Insecta</taxon>
        <taxon>Pterygota</taxon>
        <taxon>Neoptera</taxon>
        <taxon>Endopterygota</taxon>
        <taxon>Lepidoptera</taxon>
        <taxon>Glossata</taxon>
        <taxon>Ditrysia</taxon>
        <taxon>Papilionoidea</taxon>
        <taxon>Nymphalidae</taxon>
        <taxon>Satyrinae</taxon>
        <taxon>Satyrini</taxon>
        <taxon>Parargina</taxon>
        <taxon>Pararge</taxon>
    </lineage>
</organism>
<reference evidence="1" key="1">
    <citation type="submission" date="2022-03" db="EMBL/GenBank/DDBJ databases">
        <authorList>
            <person name="Lindestad O."/>
        </authorList>
    </citation>
    <scope>NUCLEOTIDE SEQUENCE</scope>
</reference>
<evidence type="ECO:0000313" key="1">
    <source>
        <dbReference type="EMBL" id="CAH2215577.1"/>
    </source>
</evidence>
<protein>
    <submittedName>
        <fullName evidence="1">Jg26658 protein</fullName>
    </submittedName>
</protein>
<sequence length="382" mass="42883">MVSGWRVAEEIITLSDHRHIIFVVAQRPLALNGRLSSGPVRRWSLKKLDRDLLVAAAHVAAWPSGSQDFPPNPEDEATWFRGTMSAICDTAMPRARLSRKRAVYWWSEEISQLRNVCLNFRRQYTRARRRRRATTGSIAVAYANYREATKALQTAIANAKAKCWKELLEGLDRDPWGRPYKMVLGKLRPSIPPLTETLDLDLVMRVVDTLFPTIRDSSATSILLSGQSAWCEELEVSEKELDRAVKRLAKRNTAPGPDGIPGRAWILALEALGKRLRGLFNSCLRSGVFPSDWKKARLVLLKKKGRSIDSPSTYRPICLLDEVGKLFERIIASRLTDHLTQVGPDLSECQFGFRQGRSTVDTILRVRAISQRAVNGGGVALA</sequence>
<dbReference type="AlphaFoldDB" id="A0A8S4QJW3"/>
<dbReference type="InterPro" id="IPR043502">
    <property type="entry name" value="DNA/RNA_pol_sf"/>
</dbReference>
<comment type="caution">
    <text evidence="1">The sequence shown here is derived from an EMBL/GenBank/DDBJ whole genome shotgun (WGS) entry which is preliminary data.</text>
</comment>